<comment type="caution">
    <text evidence="8">The sequence shown here is derived from an EMBL/GenBank/DDBJ whole genome shotgun (WGS) entry which is preliminary data.</text>
</comment>
<evidence type="ECO:0000256" key="5">
    <source>
        <dbReference type="SAM" id="SignalP"/>
    </source>
</evidence>
<feature type="region of interest" description="Disordered" evidence="4">
    <location>
        <begin position="431"/>
        <end position="452"/>
    </location>
</feature>
<dbReference type="NCBIfam" id="TIGR01730">
    <property type="entry name" value="RND_mfp"/>
    <property type="match status" value="1"/>
</dbReference>
<dbReference type="Pfam" id="PF25967">
    <property type="entry name" value="RND-MFP_C"/>
    <property type="match status" value="1"/>
</dbReference>
<comment type="subcellular location">
    <subcellularLocation>
        <location evidence="1">Cell envelope</location>
    </subcellularLocation>
</comment>
<evidence type="ECO:0000259" key="7">
    <source>
        <dbReference type="Pfam" id="PF25967"/>
    </source>
</evidence>
<dbReference type="Pfam" id="PF25917">
    <property type="entry name" value="BSH_RND"/>
    <property type="match status" value="1"/>
</dbReference>
<organism evidence="8 9">
    <name type="scientific">Candidatus Phycosocius spiralis</name>
    <dbReference type="NCBI Taxonomy" id="2815099"/>
    <lineage>
        <taxon>Bacteria</taxon>
        <taxon>Pseudomonadati</taxon>
        <taxon>Pseudomonadota</taxon>
        <taxon>Alphaproteobacteria</taxon>
        <taxon>Caulobacterales</taxon>
        <taxon>Caulobacterales incertae sedis</taxon>
        <taxon>Candidatus Phycosocius</taxon>
    </lineage>
</organism>
<evidence type="ECO:0000313" key="9">
    <source>
        <dbReference type="Proteomes" id="UP001161064"/>
    </source>
</evidence>
<evidence type="ECO:0000256" key="3">
    <source>
        <dbReference type="ARBA" id="ARBA00022448"/>
    </source>
</evidence>
<dbReference type="PANTHER" id="PTHR30469:SF15">
    <property type="entry name" value="HLYD FAMILY OF SECRETION PROTEINS"/>
    <property type="match status" value="1"/>
</dbReference>
<evidence type="ECO:0000313" key="8">
    <source>
        <dbReference type="EMBL" id="GIU67648.1"/>
    </source>
</evidence>
<dbReference type="InterPro" id="IPR006143">
    <property type="entry name" value="RND_pump_MFP"/>
</dbReference>
<evidence type="ECO:0000256" key="2">
    <source>
        <dbReference type="ARBA" id="ARBA00009477"/>
    </source>
</evidence>
<dbReference type="InterPro" id="IPR058627">
    <property type="entry name" value="MdtA-like_C"/>
</dbReference>
<accession>A0ABQ4PX97</accession>
<evidence type="ECO:0000256" key="4">
    <source>
        <dbReference type="SAM" id="MobiDB-lite"/>
    </source>
</evidence>
<reference evidence="8" key="1">
    <citation type="submission" date="2021-05" db="EMBL/GenBank/DDBJ databases">
        <authorList>
            <person name="Tanabe Y."/>
        </authorList>
    </citation>
    <scope>NUCLEOTIDE SEQUENCE</scope>
    <source>
        <strain evidence="8">BOTRYCO-1</strain>
    </source>
</reference>
<gene>
    <name evidence="8" type="ORF">PsB1_1802</name>
</gene>
<comment type="similarity">
    <text evidence="2">Belongs to the membrane fusion protein (MFP) (TC 8.A.1) family.</text>
</comment>
<feature type="signal peptide" evidence="5">
    <location>
        <begin position="1"/>
        <end position="22"/>
    </location>
</feature>
<keyword evidence="5" id="KW-0732">Signal</keyword>
<sequence>MTPRYPATSLAILLMAALSLSACGKAGDKKAADAKEKGLGGRMPQSVSIEPVALQNFTGRLVVAGQVQAVNEARVFPTSSGARVLQILADAGDRVVAGQALARLDSRQVNADNELLAAQVRRARTTLAETEVGLAAAKQNLDRAENGPRESALDIAAAQIAFEQADGEYQRALAVKGDGALSMEQIDARRNAARTAEARLRTQRGDIAAFLDGRKQAVAQALARVGAAKADLQLSIAQQVQSQSRQNNGLISAPVSGQIISRTVNVGEIAGSSGQPMFVIVANDALEVAAEVPESEIARLSIGMKAQFTAPDGSSVNGSLRRLPAQIDPQRRTGIARFSLEKNPSVRSGVFLTGAATSAARQALSVPASSLVYGREGASVFVMRPKDNSVTKVKVTLGAREGSAVELISGPSAGSLVVTAGSAFLAEGEKINPVRSTVNGSPPSQPATPPKK</sequence>
<dbReference type="Gene3D" id="1.10.287.470">
    <property type="entry name" value="Helix hairpin bin"/>
    <property type="match status" value="2"/>
</dbReference>
<proteinExistence type="inferred from homology"/>
<feature type="chain" id="PRO_5046456023" description="RND efflux pump membrane fusion protein barrel-sandwich domain-containing protein" evidence="5">
    <location>
        <begin position="23"/>
        <end position="452"/>
    </location>
</feature>
<feature type="compositionally biased region" description="Pro residues" evidence="4">
    <location>
        <begin position="443"/>
        <end position="452"/>
    </location>
</feature>
<dbReference type="PANTHER" id="PTHR30469">
    <property type="entry name" value="MULTIDRUG RESISTANCE PROTEIN MDTA"/>
    <property type="match status" value="1"/>
</dbReference>
<dbReference type="InterPro" id="IPR058625">
    <property type="entry name" value="MdtA-like_BSH"/>
</dbReference>
<dbReference type="SUPFAM" id="SSF111369">
    <property type="entry name" value="HlyD-like secretion proteins"/>
    <property type="match status" value="1"/>
</dbReference>
<keyword evidence="9" id="KW-1185">Reference proteome</keyword>
<evidence type="ECO:0000259" key="6">
    <source>
        <dbReference type="Pfam" id="PF25917"/>
    </source>
</evidence>
<feature type="domain" description="Multidrug resistance protein MdtA-like C-terminal permuted SH3" evidence="7">
    <location>
        <begin position="362"/>
        <end position="421"/>
    </location>
</feature>
<evidence type="ECO:0008006" key="10">
    <source>
        <dbReference type="Google" id="ProtNLM"/>
    </source>
</evidence>
<protein>
    <recommendedName>
        <fullName evidence="10">RND efflux pump membrane fusion protein barrel-sandwich domain-containing protein</fullName>
    </recommendedName>
</protein>
<dbReference type="Gene3D" id="2.40.50.100">
    <property type="match status" value="2"/>
</dbReference>
<dbReference type="Gene3D" id="2.40.420.20">
    <property type="match status" value="1"/>
</dbReference>
<dbReference type="Proteomes" id="UP001161064">
    <property type="component" value="Unassembled WGS sequence"/>
</dbReference>
<feature type="domain" description="Multidrug resistance protein MdtA-like barrel-sandwich hybrid" evidence="6">
    <location>
        <begin position="75"/>
        <end position="281"/>
    </location>
</feature>
<evidence type="ECO:0000256" key="1">
    <source>
        <dbReference type="ARBA" id="ARBA00004196"/>
    </source>
</evidence>
<dbReference type="RefSeq" id="WP_284360620.1">
    <property type="nucleotide sequence ID" value="NZ_BPFZ01000012.1"/>
</dbReference>
<reference evidence="8" key="2">
    <citation type="journal article" date="2023" name="ISME Commun">
        <title>Characterization of a bloom-associated alphaproteobacterial lineage, 'Candidatus Phycosocius': insights into freshwater algal-bacterial interactions.</title>
        <authorList>
            <person name="Tanabe Y."/>
            <person name="Yamaguchi H."/>
            <person name="Yoshida M."/>
            <person name="Kai A."/>
            <person name="Okazaki Y."/>
        </authorList>
    </citation>
    <scope>NUCLEOTIDE SEQUENCE</scope>
    <source>
        <strain evidence="8">BOTRYCO-1</strain>
    </source>
</reference>
<dbReference type="Gene3D" id="2.40.30.170">
    <property type="match status" value="1"/>
</dbReference>
<dbReference type="EMBL" id="BPFZ01000012">
    <property type="protein sequence ID" value="GIU67648.1"/>
    <property type="molecule type" value="Genomic_DNA"/>
</dbReference>
<keyword evidence="3" id="KW-0813">Transport</keyword>
<dbReference type="PROSITE" id="PS51257">
    <property type="entry name" value="PROKAR_LIPOPROTEIN"/>
    <property type="match status" value="1"/>
</dbReference>
<name>A0ABQ4PX97_9PROT</name>